<feature type="coiled-coil region" evidence="1">
    <location>
        <begin position="233"/>
        <end position="337"/>
    </location>
</feature>
<evidence type="ECO:0000313" key="3">
    <source>
        <dbReference type="Proteomes" id="UP000288805"/>
    </source>
</evidence>
<keyword evidence="1" id="KW-0175">Coiled coil</keyword>
<evidence type="ECO:0000256" key="1">
    <source>
        <dbReference type="SAM" id="Coils"/>
    </source>
</evidence>
<reference evidence="2 3" key="1">
    <citation type="journal article" date="2018" name="PLoS Genet.">
        <title>Population sequencing reveals clonal diversity and ancestral inbreeding in the grapevine cultivar Chardonnay.</title>
        <authorList>
            <person name="Roach M.J."/>
            <person name="Johnson D.L."/>
            <person name="Bohlmann J."/>
            <person name="van Vuuren H.J."/>
            <person name="Jones S.J."/>
            <person name="Pretorius I.S."/>
            <person name="Schmidt S.A."/>
            <person name="Borneman A.R."/>
        </authorList>
    </citation>
    <scope>NUCLEOTIDE SEQUENCE [LARGE SCALE GENOMIC DNA]</scope>
    <source>
        <strain evidence="3">cv. Chardonnay</strain>
        <tissue evidence="2">Leaf</tissue>
    </source>
</reference>
<proteinExistence type="predicted"/>
<evidence type="ECO:0000313" key="2">
    <source>
        <dbReference type="EMBL" id="RVW97143.1"/>
    </source>
</evidence>
<gene>
    <name evidence="2" type="ORF">CK203_030091</name>
</gene>
<accession>A0A438IKE6</accession>
<name>A0A438IKE6_VITVI</name>
<sequence>MRRMVIIEEPVNPAPHSISSGSGHVAGLNHSSTSLQRLPVWLIWLRKLRSINHPASPNPDADAAEAVCATLMEEAGAESQSQPSDVPDRLALVLVKGPPSKRAAFGAQSKGGEVEMATEIPAVPVMVPDEVAPGETHPAINVEAPHLERKSPSAASSGRELVNDTTCSFASSFSYAELEDKLKQIPPGSPDIMPSAKMFEMVETLVSGLRGMAQQHDLFSDLLRTTDYMKIFASRHKESENQLRLRLEEAEASLSIIRKDNEALRVDLAEAKSREESTADRLHETANEMARLRGEVRHLRTEVSIEKKQREDLQLRLVAQKEELEREFAAERELEAEY</sequence>
<protein>
    <submittedName>
        <fullName evidence="2">Uncharacterized protein</fullName>
    </submittedName>
</protein>
<dbReference type="EMBL" id="QGNW01000103">
    <property type="protein sequence ID" value="RVW97143.1"/>
    <property type="molecule type" value="Genomic_DNA"/>
</dbReference>
<dbReference type="AlphaFoldDB" id="A0A438IKE6"/>
<comment type="caution">
    <text evidence="2">The sequence shown here is derived from an EMBL/GenBank/DDBJ whole genome shotgun (WGS) entry which is preliminary data.</text>
</comment>
<dbReference type="Proteomes" id="UP000288805">
    <property type="component" value="Unassembled WGS sequence"/>
</dbReference>
<organism evidence="2 3">
    <name type="scientific">Vitis vinifera</name>
    <name type="common">Grape</name>
    <dbReference type="NCBI Taxonomy" id="29760"/>
    <lineage>
        <taxon>Eukaryota</taxon>
        <taxon>Viridiplantae</taxon>
        <taxon>Streptophyta</taxon>
        <taxon>Embryophyta</taxon>
        <taxon>Tracheophyta</taxon>
        <taxon>Spermatophyta</taxon>
        <taxon>Magnoliopsida</taxon>
        <taxon>eudicotyledons</taxon>
        <taxon>Gunneridae</taxon>
        <taxon>Pentapetalae</taxon>
        <taxon>rosids</taxon>
        <taxon>Vitales</taxon>
        <taxon>Vitaceae</taxon>
        <taxon>Viteae</taxon>
        <taxon>Vitis</taxon>
    </lineage>
</organism>